<dbReference type="InterPro" id="IPR036397">
    <property type="entry name" value="RNaseH_sf"/>
</dbReference>
<dbReference type="Pfam" id="PF16488">
    <property type="entry name" value="ArgoL2"/>
    <property type="match status" value="1"/>
</dbReference>
<dbReference type="InterPro" id="IPR014811">
    <property type="entry name" value="ArgoL1"/>
</dbReference>
<dbReference type="Gene3D" id="3.40.50.2300">
    <property type="match status" value="1"/>
</dbReference>
<dbReference type="InterPro" id="IPR032472">
    <property type="entry name" value="ArgoL2"/>
</dbReference>
<dbReference type="Proteomes" id="UP001218218">
    <property type="component" value="Unassembled WGS sequence"/>
</dbReference>
<dbReference type="InterPro" id="IPR032473">
    <property type="entry name" value="Argonaute_Mid_dom"/>
</dbReference>
<gene>
    <name evidence="3" type="ORF">DFH08DRAFT_722043</name>
</gene>
<dbReference type="Gene3D" id="2.170.260.10">
    <property type="entry name" value="paz domain"/>
    <property type="match status" value="1"/>
</dbReference>
<dbReference type="SMART" id="SM01163">
    <property type="entry name" value="DUF1785"/>
    <property type="match status" value="1"/>
</dbReference>
<dbReference type="InterPro" id="IPR003165">
    <property type="entry name" value="Piwi"/>
</dbReference>
<dbReference type="CDD" id="cd02846">
    <property type="entry name" value="PAZ_argonaute_like"/>
    <property type="match status" value="1"/>
</dbReference>
<sequence>AGITTIGSRRHEYGQAGKARRIQVNAFPTAVVGKSVYQYDESFPRNRPLNKALNMRLVRELQYVVRPDLFVPPAVYDGQKKLYCLMDLGLAKTGNAFDIRLDTMTFTIRLKRVDNTIIDTSVLLNFIQGKRSSHGDVVNALQTLSVVLRMKPLSDTALSVAKERRIFYTPFSANELRAANVQTAELGFGAVLWRGLFQSLRPGIDRLFVNVDVSTGVMYNPTGLIQLACDYLAGNSGRKKDVSELTNLSDHDHERLLRFILGLRVEWNCIGTDQTRARSIKGLSSKRADREVFTRRDGRQTTVADYFFEKEQKSLKYPGLPCVQVYGRGALLPLELVRVVPGQPLRTALPDALNFNRRKLSVRPPGERFQSIEKGLQVLGYGQSDYVRQFGVTVETSMLSTIARVLDPPMLKYRSVSDPRENLIEQPRNGAWNMTGKHFYKPAKIETWTFVSYVPVNLFPHATATQMIQRLVGGCRDAGEVVSETGFYVHQQLDGVARRCVAKTGCSPSLLVVVLPNRGSGTTYTSIKHWGDIKTGIPTQCIKLLNALNEKLELWTNIAHKINMKLGGINVVVDQPGLTDPGGVPLLGDIKNTTVIMGADVTHPSTGGLRNPSYSAVVSSVDAHASKYVEQSHLQKEKRGNEVIDDLQHMTGLLLSAHMRYRRQNEVEPQYEVPKRLIFYRGEMLSHEGEPILSLDIDGVSEDQFQTVLEKELPAIKNGCRSLNINPKITLIIVTKRHHIRRVPVSFFDKKDNCRSGTVVDRDVVHPTEFDFYLQSHGQRGPRVGRAALYSVIPSPRVFRRKLIVSYRPDQVQALSFALCHAYSCSTSAVSIPAPVYYAHQVCSRMGNHVDPKAGRTPAAQASSANEDNFEAFAGAYKDIHENHKDVMYFVVSVVV</sequence>
<dbReference type="InterPro" id="IPR032474">
    <property type="entry name" value="Argonaute_N"/>
</dbReference>
<name>A0AAD6Z1J7_9AGAR</name>
<dbReference type="PROSITE" id="PS50821">
    <property type="entry name" value="PAZ"/>
    <property type="match status" value="1"/>
</dbReference>
<dbReference type="InterPro" id="IPR003100">
    <property type="entry name" value="PAZ_dom"/>
</dbReference>
<dbReference type="Pfam" id="PF08699">
    <property type="entry name" value="ArgoL1"/>
    <property type="match status" value="1"/>
</dbReference>
<dbReference type="Pfam" id="PF16487">
    <property type="entry name" value="ArgoMid"/>
    <property type="match status" value="1"/>
</dbReference>
<comment type="caution">
    <text evidence="3">The sequence shown here is derived from an EMBL/GenBank/DDBJ whole genome shotgun (WGS) entry which is preliminary data.</text>
</comment>
<dbReference type="SUPFAM" id="SSF53098">
    <property type="entry name" value="Ribonuclease H-like"/>
    <property type="match status" value="1"/>
</dbReference>
<evidence type="ECO:0000259" key="2">
    <source>
        <dbReference type="PROSITE" id="PS50822"/>
    </source>
</evidence>
<feature type="domain" description="Piwi" evidence="2">
    <location>
        <begin position="510"/>
        <end position="851"/>
    </location>
</feature>
<feature type="domain" description="PAZ" evidence="1">
    <location>
        <begin position="227"/>
        <end position="341"/>
    </location>
</feature>
<dbReference type="SUPFAM" id="SSF101690">
    <property type="entry name" value="PAZ domain"/>
    <property type="match status" value="1"/>
</dbReference>
<dbReference type="GO" id="GO:0003723">
    <property type="term" value="F:RNA binding"/>
    <property type="evidence" value="ECO:0007669"/>
    <property type="project" value="InterPro"/>
</dbReference>
<dbReference type="PROSITE" id="PS50822">
    <property type="entry name" value="PIWI"/>
    <property type="match status" value="1"/>
</dbReference>
<organism evidence="3 4">
    <name type="scientific">Mycena albidolilacea</name>
    <dbReference type="NCBI Taxonomy" id="1033008"/>
    <lineage>
        <taxon>Eukaryota</taxon>
        <taxon>Fungi</taxon>
        <taxon>Dikarya</taxon>
        <taxon>Basidiomycota</taxon>
        <taxon>Agaricomycotina</taxon>
        <taxon>Agaricomycetes</taxon>
        <taxon>Agaricomycetidae</taxon>
        <taxon>Agaricales</taxon>
        <taxon>Marasmiineae</taxon>
        <taxon>Mycenaceae</taxon>
        <taxon>Mycena</taxon>
    </lineage>
</organism>
<dbReference type="PANTHER" id="PTHR22891">
    <property type="entry name" value="EUKARYOTIC TRANSLATION INITIATION FACTOR 2C"/>
    <property type="match status" value="1"/>
</dbReference>
<evidence type="ECO:0000313" key="3">
    <source>
        <dbReference type="EMBL" id="KAJ7303511.1"/>
    </source>
</evidence>
<feature type="non-terminal residue" evidence="3">
    <location>
        <position position="896"/>
    </location>
</feature>
<dbReference type="Gene3D" id="3.30.420.10">
    <property type="entry name" value="Ribonuclease H-like superfamily/Ribonuclease H"/>
    <property type="match status" value="1"/>
</dbReference>
<dbReference type="AlphaFoldDB" id="A0AAD6Z1J7"/>
<evidence type="ECO:0000259" key="1">
    <source>
        <dbReference type="PROSITE" id="PS50821"/>
    </source>
</evidence>
<proteinExistence type="predicted"/>
<protein>
    <submittedName>
        <fullName evidence="3">Argonaute-like protein</fullName>
    </submittedName>
</protein>
<evidence type="ECO:0000313" key="4">
    <source>
        <dbReference type="Proteomes" id="UP001218218"/>
    </source>
</evidence>
<dbReference type="InterPro" id="IPR012337">
    <property type="entry name" value="RNaseH-like_sf"/>
</dbReference>
<dbReference type="SMART" id="SM00950">
    <property type="entry name" value="Piwi"/>
    <property type="match status" value="1"/>
</dbReference>
<reference evidence="3" key="1">
    <citation type="submission" date="2023-03" db="EMBL/GenBank/DDBJ databases">
        <title>Massive genome expansion in bonnet fungi (Mycena s.s.) driven by repeated elements and novel gene families across ecological guilds.</title>
        <authorList>
            <consortium name="Lawrence Berkeley National Laboratory"/>
            <person name="Harder C.B."/>
            <person name="Miyauchi S."/>
            <person name="Viragh M."/>
            <person name="Kuo A."/>
            <person name="Thoen E."/>
            <person name="Andreopoulos B."/>
            <person name="Lu D."/>
            <person name="Skrede I."/>
            <person name="Drula E."/>
            <person name="Henrissat B."/>
            <person name="Morin E."/>
            <person name="Kohler A."/>
            <person name="Barry K."/>
            <person name="LaButti K."/>
            <person name="Morin E."/>
            <person name="Salamov A."/>
            <person name="Lipzen A."/>
            <person name="Mereny Z."/>
            <person name="Hegedus B."/>
            <person name="Baldrian P."/>
            <person name="Stursova M."/>
            <person name="Weitz H."/>
            <person name="Taylor A."/>
            <person name="Grigoriev I.V."/>
            <person name="Nagy L.G."/>
            <person name="Martin F."/>
            <person name="Kauserud H."/>
        </authorList>
    </citation>
    <scope>NUCLEOTIDE SEQUENCE</scope>
    <source>
        <strain evidence="3">CBHHK002</strain>
    </source>
</reference>
<dbReference type="Pfam" id="PF02170">
    <property type="entry name" value="PAZ"/>
    <property type="match status" value="1"/>
</dbReference>
<dbReference type="Pfam" id="PF02171">
    <property type="entry name" value="Piwi"/>
    <property type="match status" value="1"/>
</dbReference>
<dbReference type="InterPro" id="IPR036085">
    <property type="entry name" value="PAZ_dom_sf"/>
</dbReference>
<dbReference type="EMBL" id="JARIHO010000105">
    <property type="protein sequence ID" value="KAJ7303511.1"/>
    <property type="molecule type" value="Genomic_DNA"/>
</dbReference>
<dbReference type="Pfam" id="PF16486">
    <property type="entry name" value="ArgoN"/>
    <property type="match status" value="1"/>
</dbReference>
<accession>A0AAD6Z1J7</accession>
<keyword evidence="4" id="KW-1185">Reference proteome</keyword>